<dbReference type="OrthoDB" id="642895at2759"/>
<evidence type="ECO:0000313" key="3">
    <source>
        <dbReference type="EMBL" id="KAF2453174.1"/>
    </source>
</evidence>
<dbReference type="Proteomes" id="UP000799766">
    <property type="component" value="Unassembled WGS sequence"/>
</dbReference>
<name>A0A6A6NP41_9PEZI</name>
<dbReference type="EMBL" id="MU001699">
    <property type="protein sequence ID" value="KAF2453174.1"/>
    <property type="molecule type" value="Genomic_DNA"/>
</dbReference>
<keyword evidence="1" id="KW-0175">Coiled coil</keyword>
<dbReference type="GO" id="GO:0008017">
    <property type="term" value="F:microtubule binding"/>
    <property type="evidence" value="ECO:0007669"/>
    <property type="project" value="InterPro"/>
</dbReference>
<proteinExistence type="predicted"/>
<dbReference type="GO" id="GO:0051256">
    <property type="term" value="P:mitotic spindle midzone assembly"/>
    <property type="evidence" value="ECO:0007669"/>
    <property type="project" value="TreeGrafter"/>
</dbReference>
<dbReference type="PANTHER" id="PTHR19321">
    <property type="entry name" value="PROTEIN REGULATOR OF CYTOKINESIS 1 PRC1-RELATED"/>
    <property type="match status" value="1"/>
</dbReference>
<reference evidence="3" key="1">
    <citation type="journal article" date="2020" name="Stud. Mycol.">
        <title>101 Dothideomycetes genomes: a test case for predicting lifestyles and emergence of pathogens.</title>
        <authorList>
            <person name="Haridas S."/>
            <person name="Albert R."/>
            <person name="Binder M."/>
            <person name="Bloem J."/>
            <person name="Labutti K."/>
            <person name="Salamov A."/>
            <person name="Andreopoulos B."/>
            <person name="Baker S."/>
            <person name="Barry K."/>
            <person name="Bills G."/>
            <person name="Bluhm B."/>
            <person name="Cannon C."/>
            <person name="Castanera R."/>
            <person name="Culley D."/>
            <person name="Daum C."/>
            <person name="Ezra D."/>
            <person name="Gonzalez J."/>
            <person name="Henrissat B."/>
            <person name="Kuo A."/>
            <person name="Liang C."/>
            <person name="Lipzen A."/>
            <person name="Lutzoni F."/>
            <person name="Magnuson J."/>
            <person name="Mondo S."/>
            <person name="Nolan M."/>
            <person name="Ohm R."/>
            <person name="Pangilinan J."/>
            <person name="Park H.-J."/>
            <person name="Ramirez L."/>
            <person name="Alfaro M."/>
            <person name="Sun H."/>
            <person name="Tritt A."/>
            <person name="Yoshinaga Y."/>
            <person name="Zwiers L.-H."/>
            <person name="Turgeon B."/>
            <person name="Goodwin S."/>
            <person name="Spatafora J."/>
            <person name="Crous P."/>
            <person name="Grigoriev I."/>
        </authorList>
    </citation>
    <scope>NUCLEOTIDE SEQUENCE</scope>
    <source>
        <strain evidence="3">ATCC 16933</strain>
    </source>
</reference>
<feature type="compositionally biased region" description="Pro residues" evidence="2">
    <location>
        <begin position="579"/>
        <end position="589"/>
    </location>
</feature>
<dbReference type="Gene3D" id="1.20.58.1520">
    <property type="match status" value="1"/>
</dbReference>
<feature type="coiled-coil region" evidence="1">
    <location>
        <begin position="43"/>
        <end position="77"/>
    </location>
</feature>
<evidence type="ECO:0000256" key="1">
    <source>
        <dbReference type="SAM" id="Coils"/>
    </source>
</evidence>
<feature type="compositionally biased region" description="Acidic residues" evidence="2">
    <location>
        <begin position="736"/>
        <end position="750"/>
    </location>
</feature>
<gene>
    <name evidence="3" type="ORF">BDY21DRAFT_403661</name>
</gene>
<accession>A0A6A6NP41</accession>
<feature type="compositionally biased region" description="Low complexity" evidence="2">
    <location>
        <begin position="522"/>
        <end position="536"/>
    </location>
</feature>
<feature type="coiled-coil region" evidence="1">
    <location>
        <begin position="225"/>
        <end position="259"/>
    </location>
</feature>
<feature type="compositionally biased region" description="Basic and acidic residues" evidence="2">
    <location>
        <begin position="624"/>
        <end position="633"/>
    </location>
</feature>
<feature type="compositionally biased region" description="Low complexity" evidence="2">
    <location>
        <begin position="680"/>
        <end position="692"/>
    </location>
</feature>
<dbReference type="GO" id="GO:0005737">
    <property type="term" value="C:cytoplasm"/>
    <property type="evidence" value="ECO:0007669"/>
    <property type="project" value="TreeGrafter"/>
</dbReference>
<keyword evidence="4" id="KW-1185">Reference proteome</keyword>
<dbReference type="AlphaFoldDB" id="A0A6A6NP41"/>
<evidence type="ECO:0000313" key="4">
    <source>
        <dbReference type="Proteomes" id="UP000799766"/>
    </source>
</evidence>
<sequence>MDTSYLAQQVTTIIGQLHGLFDEIGIASHERDSREAELFSALSETLHNQLRAVTTEKHELTEEANRLIKTIKQMEASLDGTKQSDAYSLGDDELKVTIPLLRCIQTLREKYNIVSKLHRERFEQIKKLAVALESYASHLESSFVQVKLPPTSPNAAISPSFDLSPAYVNSLDNEFTRVYNEYTRRVETVRVLADEVIKLWAELGTPQAQTDHTIVECARDAPEQLGLHKDDLARLRERRDKLVDEKKGRERRIKELRNAVEELWERLGMEEADRKAFLAGNRGCGLRAINEFEDELARLNELKRQNLHLFVEEARCRLQELWDTLYFSEEEMLDFTPAFSDVYSDALLSAHEAEIDRLENLKHQRLPVLALIDKHRALIKERDDLAASAADPSRLIAKKGERRDPTRLLREEKMRKRIAKELPKVGQDLQRALESWEDEYGRPFLVHGERYLDELYAAQASGKQAPPARSKTPSAMPPPAKPGAKAAPQNSRAGATSAMRGPPPTRSKTPTAGISRATPLPASSSHSHSTVSAARSGAHSPSKIPARVPLSHMPHGSNSPERKAMRGGHQGGASNSKTMPPPPGRAPPPKMKDFFSPPPSASSEEHNPLSGGGIVRQVAPEDPYQDRERDYFDAHAGAGQHSYMQSSAAPNRSGMQLSRSEYPMAPASRAGSAMAQHPHSQSAYGHQASSSHGGSGSGSCGSGSVVPGSRQISGSSAGTATTGTTANTVSGSENWETYDDGSDAEPEPEADAYYAQLRAARAAAKRATPDGGFNVSGAGKKIRSVGLGVRGADGEVFVEGEGGEMVRVGSDGGWTDDMEAY</sequence>
<evidence type="ECO:0000256" key="2">
    <source>
        <dbReference type="SAM" id="MobiDB-lite"/>
    </source>
</evidence>
<organism evidence="3 4">
    <name type="scientific">Lineolata rhizophorae</name>
    <dbReference type="NCBI Taxonomy" id="578093"/>
    <lineage>
        <taxon>Eukaryota</taxon>
        <taxon>Fungi</taxon>
        <taxon>Dikarya</taxon>
        <taxon>Ascomycota</taxon>
        <taxon>Pezizomycotina</taxon>
        <taxon>Dothideomycetes</taxon>
        <taxon>Dothideomycetes incertae sedis</taxon>
        <taxon>Lineolatales</taxon>
        <taxon>Lineolataceae</taxon>
        <taxon>Lineolata</taxon>
    </lineage>
</organism>
<dbReference type="Pfam" id="PF03999">
    <property type="entry name" value="MAP65_ASE1"/>
    <property type="match status" value="1"/>
</dbReference>
<feature type="compositionally biased region" description="Low complexity" evidence="2">
    <location>
        <begin position="702"/>
        <end position="732"/>
    </location>
</feature>
<feature type="region of interest" description="Disordered" evidence="2">
    <location>
        <begin position="459"/>
        <end position="750"/>
    </location>
</feature>
<feature type="compositionally biased region" description="Polar residues" evidence="2">
    <location>
        <begin position="642"/>
        <end position="659"/>
    </location>
</feature>
<dbReference type="InterPro" id="IPR007145">
    <property type="entry name" value="MAP65_Ase1_PRC1"/>
</dbReference>
<dbReference type="PANTHER" id="PTHR19321:SF41">
    <property type="entry name" value="FASCETTO-RELATED"/>
    <property type="match status" value="1"/>
</dbReference>
<protein>
    <submittedName>
        <fullName evidence="3">Microtubule associated protein-domain-containing protein</fullName>
    </submittedName>
</protein>
<dbReference type="GO" id="GO:1990023">
    <property type="term" value="C:mitotic spindle midzone"/>
    <property type="evidence" value="ECO:0007669"/>
    <property type="project" value="TreeGrafter"/>
</dbReference>